<dbReference type="InterPro" id="IPR011989">
    <property type="entry name" value="ARM-like"/>
</dbReference>
<protein>
    <submittedName>
        <fullName evidence="2">Uncharacterized protein</fullName>
    </submittedName>
</protein>
<dbReference type="OrthoDB" id="247006at2759"/>
<reference evidence="3" key="1">
    <citation type="journal article" date="2023" name="Commun. Biol.">
        <title>Genome analysis of Parmales, the sister group of diatoms, reveals the evolutionary specialization of diatoms from phago-mixotrophs to photoautotrophs.</title>
        <authorList>
            <person name="Ban H."/>
            <person name="Sato S."/>
            <person name="Yoshikawa S."/>
            <person name="Yamada K."/>
            <person name="Nakamura Y."/>
            <person name="Ichinomiya M."/>
            <person name="Sato N."/>
            <person name="Blanc-Mathieu R."/>
            <person name="Endo H."/>
            <person name="Kuwata A."/>
            <person name="Ogata H."/>
        </authorList>
    </citation>
    <scope>NUCLEOTIDE SEQUENCE [LARGE SCALE GENOMIC DNA]</scope>
    <source>
        <strain evidence="3">NIES 3700</strain>
    </source>
</reference>
<name>A0A9W7CIW4_9STRA</name>
<feature type="region of interest" description="Disordered" evidence="1">
    <location>
        <begin position="320"/>
        <end position="344"/>
    </location>
</feature>
<dbReference type="Gene3D" id="1.25.10.10">
    <property type="entry name" value="Leucine-rich Repeat Variant"/>
    <property type="match status" value="1"/>
</dbReference>
<dbReference type="Proteomes" id="UP001165122">
    <property type="component" value="Unassembled WGS sequence"/>
</dbReference>
<sequence length="1015" mass="108298">MPQTQPGGRRPSHDPLALPLSGNSTSSKRYGQPISHILSQARAAILEDGGGGRPCTPRMGDGGGEDDEFRLDWGKNTMKQAAKGASPSWKSHAMLRTKPPSSKVGMGVSDEQKENTTNGSGGVGGVVGNNTNNNSSSSSGRNPNNNNYEGEVRRPGAPAQNMSHQSSPTIRRTQPAKEVDSPGGSVVPPSPSDVSGLDVSGLDVSGLDDSRCDTSGFGTDDDDEDDGGIWSLQMEQAMSGLNEMCYNLNDDFSSSGPHPQHSEQEEMLEKGRQEMEIVLTEAINMASLEVLPNTAVSQRKRCLHASQNVLNLSLNLCVPSSSGGGSSGEKDKDKGEEQKRPALAQPQLTMTSIAAILHLTLPMMATTRSWLALPFLVKACKSLQHLPLSQAANIHKHLSSPLCALFNLYSVSPSLTDTHLQCLTSATIFLKSLASKETVSTLFKTNHINKPVKTSIGGALCKAMLKAVESHNAQVIGYDGTEFLCSALNVFRMSVGCSDKSVKSAMLKLKLPTVICGVLKGLPDRDDIVGVDSCAGTNEDVAMPVARTLGRLSLQEPMRNCLNSDPHCVRDILRLLVYFGDQAVMSQYAKAGQEKSTRVQCNQLNITLRAAFTLGNLTASNDSNRRLVTCRFGGGKTLPACLSGIAATYMKEALEPESPTAATLVDALVKITRLVANLCINREAGMMIAAASGIDALSSLLMVSIEVDEQDLMLNVVSAITNLSFYGRMGGGRVAGEEDVGGVDGEVDGVYCRSKIFSRREEICSCLVGVLLHDNQLAVVEAARAFGNFSRDEMVRSVICSARGDEAMAMLLGNPGISDEIMFAIIGCLINLAASPKHNRILTGADGCKSYETVDKLVRALRRFGLKRVGLSAVVCKVLYNLSYGCGGGGEAFANCFETAGGDTVETIGLLRNTLLELLDVCEDARAEETEEHKSAGEEVGAGAKAKAGRYDEFIATGSALLKVVKDTWEFVGGVEEEEEEEEEAKYDELPYDDDGDGDGEEKNDGGAAERFQHK</sequence>
<feature type="region of interest" description="Disordered" evidence="1">
    <location>
        <begin position="1"/>
        <end position="30"/>
    </location>
</feature>
<dbReference type="GO" id="GO:0044782">
    <property type="term" value="P:cilium organization"/>
    <property type="evidence" value="ECO:0007669"/>
    <property type="project" value="TreeGrafter"/>
</dbReference>
<dbReference type="PANTHER" id="PTHR21356:SF1">
    <property type="entry name" value="ARMADILLO REPEAT-CONTAINING PROTEIN 2"/>
    <property type="match status" value="1"/>
</dbReference>
<dbReference type="SUPFAM" id="SSF48371">
    <property type="entry name" value="ARM repeat"/>
    <property type="match status" value="1"/>
</dbReference>
<feature type="compositionally biased region" description="Low complexity" evidence="1">
    <location>
        <begin position="128"/>
        <end position="147"/>
    </location>
</feature>
<organism evidence="2 3">
    <name type="scientific">Triparma laevis f. longispina</name>
    <dbReference type="NCBI Taxonomy" id="1714387"/>
    <lineage>
        <taxon>Eukaryota</taxon>
        <taxon>Sar</taxon>
        <taxon>Stramenopiles</taxon>
        <taxon>Ochrophyta</taxon>
        <taxon>Bolidophyceae</taxon>
        <taxon>Parmales</taxon>
        <taxon>Triparmaceae</taxon>
        <taxon>Triparma</taxon>
    </lineage>
</organism>
<feature type="region of interest" description="Disordered" evidence="1">
    <location>
        <begin position="47"/>
        <end position="226"/>
    </location>
</feature>
<feature type="compositionally biased region" description="Acidic residues" evidence="1">
    <location>
        <begin position="975"/>
        <end position="1002"/>
    </location>
</feature>
<feature type="compositionally biased region" description="Polar residues" evidence="1">
    <location>
        <begin position="160"/>
        <end position="172"/>
    </location>
</feature>
<feature type="compositionally biased region" description="Basic and acidic residues" evidence="1">
    <location>
        <begin position="328"/>
        <end position="340"/>
    </location>
</feature>
<dbReference type="PANTHER" id="PTHR21356">
    <property type="entry name" value="ARMADILLO REPEAT CONTAINING 2"/>
    <property type="match status" value="1"/>
</dbReference>
<dbReference type="AlphaFoldDB" id="A0A9W7CIW4"/>
<gene>
    <name evidence="2" type="ORF">TrLO_g3192</name>
</gene>
<dbReference type="InterPro" id="IPR038905">
    <property type="entry name" value="ARMC2"/>
</dbReference>
<feature type="compositionally biased region" description="Low complexity" evidence="1">
    <location>
        <begin position="181"/>
        <end position="201"/>
    </location>
</feature>
<feature type="region of interest" description="Disordered" evidence="1">
    <location>
        <begin position="973"/>
        <end position="1015"/>
    </location>
</feature>
<dbReference type="InterPro" id="IPR016024">
    <property type="entry name" value="ARM-type_fold"/>
</dbReference>
<evidence type="ECO:0000313" key="2">
    <source>
        <dbReference type="EMBL" id="GMI06643.1"/>
    </source>
</evidence>
<keyword evidence="3" id="KW-1185">Reference proteome</keyword>
<evidence type="ECO:0000313" key="3">
    <source>
        <dbReference type="Proteomes" id="UP001165122"/>
    </source>
</evidence>
<comment type="caution">
    <text evidence="2">The sequence shown here is derived from an EMBL/GenBank/DDBJ whole genome shotgun (WGS) entry which is preliminary data.</text>
</comment>
<proteinExistence type="predicted"/>
<dbReference type="EMBL" id="BRXW01000102">
    <property type="protein sequence ID" value="GMI06643.1"/>
    <property type="molecule type" value="Genomic_DNA"/>
</dbReference>
<evidence type="ECO:0000256" key="1">
    <source>
        <dbReference type="SAM" id="MobiDB-lite"/>
    </source>
</evidence>
<accession>A0A9W7CIW4</accession>